<organism evidence="2 3">
    <name type="scientific">Microbacterium mcarthurae</name>
    <dbReference type="NCBI Taxonomy" id="3035918"/>
    <lineage>
        <taxon>Bacteria</taxon>
        <taxon>Bacillati</taxon>
        <taxon>Actinomycetota</taxon>
        <taxon>Actinomycetes</taxon>
        <taxon>Micrococcales</taxon>
        <taxon>Microbacteriaceae</taxon>
        <taxon>Microbacterium</taxon>
    </lineage>
</organism>
<dbReference type="SUPFAM" id="SSF54909">
    <property type="entry name" value="Dimeric alpha+beta barrel"/>
    <property type="match status" value="1"/>
</dbReference>
<evidence type="ECO:0000259" key="1">
    <source>
        <dbReference type="PROSITE" id="PS51725"/>
    </source>
</evidence>
<dbReference type="GO" id="GO:0004497">
    <property type="term" value="F:monooxygenase activity"/>
    <property type="evidence" value="ECO:0007669"/>
    <property type="project" value="UniProtKB-KW"/>
</dbReference>
<name>A0ABW9GFV8_9MICO</name>
<dbReference type="RefSeq" id="WP_239276363.1">
    <property type="nucleotide sequence ID" value="NZ_JAROCE010000002.1"/>
</dbReference>
<gene>
    <name evidence="2" type="ORF">P5G46_09200</name>
</gene>
<evidence type="ECO:0000313" key="3">
    <source>
        <dbReference type="Proteomes" id="UP001630303"/>
    </source>
</evidence>
<dbReference type="EMBL" id="JAROCE010000002">
    <property type="protein sequence ID" value="MFM2720677.1"/>
    <property type="molecule type" value="Genomic_DNA"/>
</dbReference>
<dbReference type="InterPro" id="IPR007138">
    <property type="entry name" value="ABM_dom"/>
</dbReference>
<dbReference type="Pfam" id="PF03992">
    <property type="entry name" value="ABM"/>
    <property type="match status" value="1"/>
</dbReference>
<dbReference type="InterPro" id="IPR050744">
    <property type="entry name" value="AI-2_Isomerase_LsrG"/>
</dbReference>
<keyword evidence="3" id="KW-1185">Reference proteome</keyword>
<feature type="domain" description="ABM" evidence="1">
    <location>
        <begin position="3"/>
        <end position="95"/>
    </location>
</feature>
<dbReference type="PANTHER" id="PTHR33336:SF15">
    <property type="entry name" value="ABM DOMAIN-CONTAINING PROTEIN"/>
    <property type="match status" value="1"/>
</dbReference>
<protein>
    <submittedName>
        <fullName evidence="2">Quinol monooxygenase</fullName>
    </submittedName>
</protein>
<sequence length="98" mass="10978">MTFICSARWTTTPDARDRVLDALMSLAAASRQEPGNLAYVVHVSDEDPGVLQIFENYVDEAAFDAHVASEHFQRWAVREAIPLLVTRERAFSRSVDAV</sequence>
<evidence type="ECO:0000313" key="2">
    <source>
        <dbReference type="EMBL" id="MFM2720677.1"/>
    </source>
</evidence>
<accession>A0ABW9GFV8</accession>
<keyword evidence="2" id="KW-0503">Monooxygenase</keyword>
<dbReference type="PROSITE" id="PS51725">
    <property type="entry name" value="ABM"/>
    <property type="match status" value="1"/>
</dbReference>
<proteinExistence type="predicted"/>
<dbReference type="Proteomes" id="UP001630303">
    <property type="component" value="Unassembled WGS sequence"/>
</dbReference>
<dbReference type="InterPro" id="IPR011008">
    <property type="entry name" value="Dimeric_a/b-barrel"/>
</dbReference>
<dbReference type="PANTHER" id="PTHR33336">
    <property type="entry name" value="QUINOL MONOOXYGENASE YGIN-RELATED"/>
    <property type="match status" value="1"/>
</dbReference>
<comment type="caution">
    <text evidence="2">The sequence shown here is derived from an EMBL/GenBank/DDBJ whole genome shotgun (WGS) entry which is preliminary data.</text>
</comment>
<dbReference type="Gene3D" id="3.30.70.100">
    <property type="match status" value="1"/>
</dbReference>
<keyword evidence="2" id="KW-0560">Oxidoreductase</keyword>
<reference evidence="2 3" key="1">
    <citation type="submission" date="2023-03" db="EMBL/GenBank/DDBJ databases">
        <title>MT1 and MT2 Draft Genomes of Novel Species.</title>
        <authorList>
            <person name="Venkateswaran K."/>
        </authorList>
    </citation>
    <scope>NUCLEOTIDE SEQUENCE [LARGE SCALE GENOMIC DNA]</scope>
    <source>
        <strain evidence="2 3">IF8SW-P5</strain>
    </source>
</reference>